<accession>A0A8S3ZH88</accession>
<keyword evidence="4" id="KW-0539">Nucleus</keyword>
<evidence type="ECO:0000256" key="2">
    <source>
        <dbReference type="ARBA" id="ARBA00010059"/>
    </source>
</evidence>
<dbReference type="InterPro" id="IPR004855">
    <property type="entry name" value="TFIIA_asu/bsu"/>
</dbReference>
<dbReference type="Gene3D" id="1.10.287.100">
    <property type="match status" value="1"/>
</dbReference>
<evidence type="ECO:0000256" key="3">
    <source>
        <dbReference type="ARBA" id="ARBA00023163"/>
    </source>
</evidence>
<dbReference type="PANTHER" id="PTHR12694">
    <property type="entry name" value="TRANSCRIPTION INITIATION FACTOR IIA SUBUNIT 1"/>
    <property type="match status" value="1"/>
</dbReference>
<evidence type="ECO:0000256" key="4">
    <source>
        <dbReference type="ARBA" id="ARBA00023242"/>
    </source>
</evidence>
<dbReference type="FunFam" id="1.10.287.100:FF:000001">
    <property type="entry name" value="Transcription initiation factor IIA subunit"/>
    <property type="match status" value="1"/>
</dbReference>
<keyword evidence="3" id="KW-0804">Transcription</keyword>
<dbReference type="Proteomes" id="UP000678393">
    <property type="component" value="Unassembled WGS sequence"/>
</dbReference>
<dbReference type="GO" id="GO:0006367">
    <property type="term" value="P:transcription initiation at RNA polymerase II promoter"/>
    <property type="evidence" value="ECO:0007669"/>
    <property type="project" value="InterPro"/>
</dbReference>
<dbReference type="OrthoDB" id="6275927at2759"/>
<protein>
    <recommendedName>
        <fullName evidence="7">Transcription initiation factor IIA subunit 1</fullName>
    </recommendedName>
</protein>
<dbReference type="GO" id="GO:0005672">
    <property type="term" value="C:transcription factor TFIIA complex"/>
    <property type="evidence" value="ECO:0007669"/>
    <property type="project" value="InterPro"/>
</dbReference>
<gene>
    <name evidence="5" type="ORF">CUNI_LOCUS12608</name>
</gene>
<organism evidence="5 6">
    <name type="scientific">Candidula unifasciata</name>
    <dbReference type="NCBI Taxonomy" id="100452"/>
    <lineage>
        <taxon>Eukaryota</taxon>
        <taxon>Metazoa</taxon>
        <taxon>Spiralia</taxon>
        <taxon>Lophotrochozoa</taxon>
        <taxon>Mollusca</taxon>
        <taxon>Gastropoda</taxon>
        <taxon>Heterobranchia</taxon>
        <taxon>Euthyneura</taxon>
        <taxon>Panpulmonata</taxon>
        <taxon>Eupulmonata</taxon>
        <taxon>Stylommatophora</taxon>
        <taxon>Helicina</taxon>
        <taxon>Helicoidea</taxon>
        <taxon>Geomitridae</taxon>
        <taxon>Candidula</taxon>
    </lineage>
</organism>
<dbReference type="CDD" id="cd07976">
    <property type="entry name" value="TFIIA_alpha_beta_like"/>
    <property type="match status" value="1"/>
</dbReference>
<evidence type="ECO:0000313" key="5">
    <source>
        <dbReference type="EMBL" id="CAG5127050.1"/>
    </source>
</evidence>
<comment type="similarity">
    <text evidence="2">Belongs to the TFIIA subunit 1 family.</text>
</comment>
<evidence type="ECO:0000256" key="1">
    <source>
        <dbReference type="ARBA" id="ARBA00004123"/>
    </source>
</evidence>
<dbReference type="SUPFAM" id="SSF47396">
    <property type="entry name" value="Transcription factor IIA (TFIIA), alpha-helical domain"/>
    <property type="match status" value="1"/>
</dbReference>
<proteinExistence type="inferred from homology"/>
<feature type="non-terminal residue" evidence="5">
    <location>
        <position position="1"/>
    </location>
</feature>
<dbReference type="SMART" id="SM01371">
    <property type="entry name" value="TFIIA"/>
    <property type="match status" value="1"/>
</dbReference>
<dbReference type="Pfam" id="PF03153">
    <property type="entry name" value="TFIIA"/>
    <property type="match status" value="1"/>
</dbReference>
<dbReference type="PANTHER" id="PTHR12694:SF8">
    <property type="entry name" value="TRANSCRIPTION INITIATION FACTOR IIA SUBUNIT 1"/>
    <property type="match status" value="1"/>
</dbReference>
<evidence type="ECO:0008006" key="7">
    <source>
        <dbReference type="Google" id="ProtNLM"/>
    </source>
</evidence>
<keyword evidence="6" id="KW-1185">Reference proteome</keyword>
<dbReference type="EMBL" id="CAJHNH020002557">
    <property type="protein sequence ID" value="CAG5127050.1"/>
    <property type="molecule type" value="Genomic_DNA"/>
</dbReference>
<evidence type="ECO:0000313" key="6">
    <source>
        <dbReference type="Proteomes" id="UP000678393"/>
    </source>
</evidence>
<dbReference type="AlphaFoldDB" id="A0A8S3ZH88"/>
<comment type="subcellular location">
    <subcellularLocation>
        <location evidence="1">Nucleus</location>
    </subcellularLocation>
</comment>
<sequence length="231" mass="25448">MSTSSQVTKLYRTVVDDVTNNVKEAFLDEGVDEQILQELKQLWETKLAASKALEPPAPTDHDIIVTPQNVSVMLPQPIQTKTQEQGILGQSSQHQGGTQYQMSQAAATASMALPAGLFQQQLAALSSNGQLQNITVQQTGNGQYITLSGIPSQQLSHLQQHQLQQPQLAQNLASHILQPQQIHLAQQPIRLQQQPIRLQQQQQQQPKLIQASQLLQQQGQVTLTSQPKPQG</sequence>
<reference evidence="5" key="1">
    <citation type="submission" date="2021-04" db="EMBL/GenBank/DDBJ databases">
        <authorList>
            <consortium name="Molecular Ecology Group"/>
        </authorList>
    </citation>
    <scope>NUCLEOTIDE SEQUENCE</scope>
</reference>
<name>A0A8S3ZH88_9EUPU</name>
<comment type="caution">
    <text evidence="5">The sequence shown here is derived from an EMBL/GenBank/DDBJ whole genome shotgun (WGS) entry which is preliminary data.</text>
</comment>